<comment type="caution">
    <text evidence="6">The sequence shown here is derived from an EMBL/GenBank/DDBJ whole genome shotgun (WGS) entry which is preliminary data.</text>
</comment>
<keyword evidence="3" id="KW-0240">DNA-directed RNA polymerase</keyword>
<dbReference type="Gene3D" id="1.10.10.10">
    <property type="entry name" value="Winged helix-like DNA-binding domain superfamily/Winged helix DNA-binding domain"/>
    <property type="match status" value="1"/>
</dbReference>
<evidence type="ECO:0000256" key="5">
    <source>
        <dbReference type="ARBA" id="ARBA00023242"/>
    </source>
</evidence>
<dbReference type="GO" id="GO:0005666">
    <property type="term" value="C:RNA polymerase III complex"/>
    <property type="evidence" value="ECO:0007669"/>
    <property type="project" value="InterPro"/>
</dbReference>
<keyword evidence="4" id="KW-0804">Transcription</keyword>
<comment type="subcellular location">
    <subcellularLocation>
        <location evidence="1">Nucleus</location>
    </subcellularLocation>
</comment>
<dbReference type="PIRSF" id="PIRSF028763">
    <property type="entry name" value="RNA_pol_Rpc34"/>
    <property type="match status" value="1"/>
</dbReference>
<reference evidence="6" key="2">
    <citation type="journal article" date="2023" name="Microbiol Resour">
        <title>Decontamination and Annotation of the Draft Genome Sequence of the Oomycete Lagenidium giganteum ARSEF 373.</title>
        <authorList>
            <person name="Morgan W.R."/>
            <person name="Tartar A."/>
        </authorList>
    </citation>
    <scope>NUCLEOTIDE SEQUENCE</scope>
    <source>
        <strain evidence="6">ARSEF 373</strain>
    </source>
</reference>
<dbReference type="GO" id="GO:0005737">
    <property type="term" value="C:cytoplasm"/>
    <property type="evidence" value="ECO:0007669"/>
    <property type="project" value="UniProtKB-ARBA"/>
</dbReference>
<dbReference type="FunFam" id="1.10.10.10:FF:000116">
    <property type="entry name" value="DNA-directed RNA polymerase III subunit RPC6"/>
    <property type="match status" value="1"/>
</dbReference>
<evidence type="ECO:0000313" key="6">
    <source>
        <dbReference type="EMBL" id="DAZ99042.1"/>
    </source>
</evidence>
<organism evidence="6 7">
    <name type="scientific">Lagenidium giganteum</name>
    <dbReference type="NCBI Taxonomy" id="4803"/>
    <lineage>
        <taxon>Eukaryota</taxon>
        <taxon>Sar</taxon>
        <taxon>Stramenopiles</taxon>
        <taxon>Oomycota</taxon>
        <taxon>Peronosporomycetes</taxon>
        <taxon>Pythiales</taxon>
        <taxon>Pythiaceae</taxon>
    </lineage>
</organism>
<evidence type="ECO:0000256" key="4">
    <source>
        <dbReference type="ARBA" id="ARBA00023163"/>
    </source>
</evidence>
<reference evidence="6" key="1">
    <citation type="submission" date="2022-11" db="EMBL/GenBank/DDBJ databases">
        <authorList>
            <person name="Morgan W.R."/>
            <person name="Tartar A."/>
        </authorList>
    </citation>
    <scope>NUCLEOTIDE SEQUENCE</scope>
    <source>
        <strain evidence="6">ARSEF 373</strain>
    </source>
</reference>
<dbReference type="GO" id="GO:0005654">
    <property type="term" value="C:nucleoplasm"/>
    <property type="evidence" value="ECO:0007669"/>
    <property type="project" value="UniProtKB-ARBA"/>
</dbReference>
<feature type="non-terminal residue" evidence="6">
    <location>
        <position position="1"/>
    </location>
</feature>
<dbReference type="GO" id="GO:0006383">
    <property type="term" value="P:transcription by RNA polymerase III"/>
    <property type="evidence" value="ECO:0007669"/>
    <property type="project" value="InterPro"/>
</dbReference>
<evidence type="ECO:0008006" key="8">
    <source>
        <dbReference type="Google" id="ProtNLM"/>
    </source>
</evidence>
<dbReference type="PANTHER" id="PTHR12780">
    <property type="entry name" value="RNA POLYMERASE III DNA DIRECTED , 39KD SUBUNIT-RELATED"/>
    <property type="match status" value="1"/>
</dbReference>
<evidence type="ECO:0000256" key="2">
    <source>
        <dbReference type="ARBA" id="ARBA00011038"/>
    </source>
</evidence>
<sequence length="327" mass="36837">GHDWVLRGSADANTSVKGIVKRQRDGECHTMASNTQEMQALTHRFLALLRNYPEALTDAEVREYFDSEGKGEYAKLPTIINTLMAEGKIKIFQKGNVLSYGVVGAEEAERVRGLTPEQRLVLQEIERAGNKGVWTRDIKTHTNIPQQIVTKTLRLLETRRLIKSVKSISSKNKKLYMLYDLVPSTEITGGPWYNEQEFDHVFIDTLSTFVYEVIKASGMSTLKAITDKVHASGISKVALGPEEIRSIIQTLMYDGRVEEVRAVRLTPGQTNHETKYKVSQEISTFNFLSDTPCGVCPVFKQCQEGSIISPRSCLYISKWVDLKDAEM</sequence>
<evidence type="ECO:0000256" key="3">
    <source>
        <dbReference type="ARBA" id="ARBA00022478"/>
    </source>
</evidence>
<dbReference type="Pfam" id="PF05158">
    <property type="entry name" value="RNA_pol_Rpc34"/>
    <property type="match status" value="2"/>
</dbReference>
<gene>
    <name evidence="6" type="ORF">N0F65_010928</name>
</gene>
<dbReference type="SUPFAM" id="SSF46785">
    <property type="entry name" value="Winged helix' DNA-binding domain"/>
    <property type="match status" value="1"/>
</dbReference>
<dbReference type="EMBL" id="DAKRPA010000091">
    <property type="protein sequence ID" value="DAZ99042.1"/>
    <property type="molecule type" value="Genomic_DNA"/>
</dbReference>
<name>A0AAV2Z0Z1_9STRA</name>
<keyword evidence="7" id="KW-1185">Reference proteome</keyword>
<accession>A0AAV2Z0Z1</accession>
<dbReference type="AlphaFoldDB" id="A0AAV2Z0Z1"/>
<protein>
    <recommendedName>
        <fullName evidence="8">RNA polymerase III subunit C6</fullName>
    </recommendedName>
</protein>
<dbReference type="InterPro" id="IPR036390">
    <property type="entry name" value="WH_DNA-bd_sf"/>
</dbReference>
<dbReference type="InterPro" id="IPR036388">
    <property type="entry name" value="WH-like_DNA-bd_sf"/>
</dbReference>
<proteinExistence type="inferred from homology"/>
<evidence type="ECO:0000256" key="1">
    <source>
        <dbReference type="ARBA" id="ARBA00004123"/>
    </source>
</evidence>
<dbReference type="InterPro" id="IPR016049">
    <property type="entry name" value="RNA_pol_Rpc34-like"/>
</dbReference>
<comment type="similarity">
    <text evidence="2">Belongs to the eukaryotic RPC34/RPC39 RNA polymerase subunit family.</text>
</comment>
<keyword evidence="5" id="KW-0539">Nucleus</keyword>
<dbReference type="Proteomes" id="UP001146120">
    <property type="component" value="Unassembled WGS sequence"/>
</dbReference>
<dbReference type="InterPro" id="IPR007832">
    <property type="entry name" value="RNA_pol_Rpc34"/>
</dbReference>
<evidence type="ECO:0000313" key="7">
    <source>
        <dbReference type="Proteomes" id="UP001146120"/>
    </source>
</evidence>